<comment type="subcellular location">
    <subcellularLocation>
        <location evidence="1">Nucleus</location>
    </subcellularLocation>
</comment>
<dbReference type="Pfam" id="PF00172">
    <property type="entry name" value="Zn_clus"/>
    <property type="match status" value="1"/>
</dbReference>
<dbReference type="GO" id="GO:0045944">
    <property type="term" value="P:positive regulation of transcription by RNA polymerase II"/>
    <property type="evidence" value="ECO:0007669"/>
    <property type="project" value="TreeGrafter"/>
</dbReference>
<evidence type="ECO:0000313" key="5">
    <source>
        <dbReference type="Proteomes" id="UP000030706"/>
    </source>
</evidence>
<keyword evidence="5" id="KW-1185">Reference proteome</keyword>
<dbReference type="GO" id="GO:0000981">
    <property type="term" value="F:DNA-binding transcription factor activity, RNA polymerase II-specific"/>
    <property type="evidence" value="ECO:0007669"/>
    <property type="project" value="InterPro"/>
</dbReference>
<evidence type="ECO:0000256" key="1">
    <source>
        <dbReference type="ARBA" id="ARBA00004123"/>
    </source>
</evidence>
<dbReference type="HOGENOM" id="CLU_023417_3_0_1"/>
<dbReference type="STRING" id="1043002.A0A074WZP8"/>
<dbReference type="Gene3D" id="4.10.240.10">
    <property type="entry name" value="Zn(2)-C6 fungal-type DNA-binding domain"/>
    <property type="match status" value="1"/>
</dbReference>
<accession>A0A074WZP8</accession>
<dbReference type="CDD" id="cd00067">
    <property type="entry name" value="GAL4"/>
    <property type="match status" value="1"/>
</dbReference>
<evidence type="ECO:0000313" key="4">
    <source>
        <dbReference type="EMBL" id="KEQ78655.1"/>
    </source>
</evidence>
<reference evidence="4 5" key="1">
    <citation type="journal article" date="2014" name="BMC Genomics">
        <title>Genome sequencing of four Aureobasidium pullulans varieties: biotechnological potential, stress tolerance, and description of new species.</title>
        <authorList>
            <person name="Gostin Ar C."/>
            <person name="Ohm R.A."/>
            <person name="Kogej T."/>
            <person name="Sonjak S."/>
            <person name="Turk M."/>
            <person name="Zajc J."/>
            <person name="Zalar P."/>
            <person name="Grube M."/>
            <person name="Sun H."/>
            <person name="Han J."/>
            <person name="Sharma A."/>
            <person name="Chiniquy J."/>
            <person name="Ngan C.Y."/>
            <person name="Lipzen A."/>
            <person name="Barry K."/>
            <person name="Grigoriev I.V."/>
            <person name="Gunde-Cimerman N."/>
        </authorList>
    </citation>
    <scope>NUCLEOTIDE SEQUENCE [LARGE SCALE GENOMIC DNA]</scope>
    <source>
        <strain evidence="4 5">EXF-150</strain>
    </source>
</reference>
<feature type="domain" description="Zn(2)-C6 fungal-type" evidence="3">
    <location>
        <begin position="16"/>
        <end position="46"/>
    </location>
</feature>
<dbReference type="PROSITE" id="PS50048">
    <property type="entry name" value="ZN2_CY6_FUNGAL_2"/>
    <property type="match status" value="1"/>
</dbReference>
<protein>
    <recommendedName>
        <fullName evidence="3">Zn(2)-C6 fungal-type domain-containing protein</fullName>
    </recommendedName>
</protein>
<dbReference type="InterPro" id="IPR001138">
    <property type="entry name" value="Zn2Cys6_DnaBD"/>
</dbReference>
<dbReference type="AlphaFoldDB" id="A0A074WZP8"/>
<dbReference type="Pfam" id="PF11951">
    <property type="entry name" value="Fungal_trans_2"/>
    <property type="match status" value="1"/>
</dbReference>
<dbReference type="GO" id="GO:0008270">
    <property type="term" value="F:zinc ion binding"/>
    <property type="evidence" value="ECO:0007669"/>
    <property type="project" value="InterPro"/>
</dbReference>
<dbReference type="Proteomes" id="UP000030706">
    <property type="component" value="Unassembled WGS sequence"/>
</dbReference>
<dbReference type="SMART" id="SM00066">
    <property type="entry name" value="GAL4"/>
    <property type="match status" value="1"/>
</dbReference>
<dbReference type="InterPro" id="IPR036864">
    <property type="entry name" value="Zn2-C6_fun-type_DNA-bd_sf"/>
</dbReference>
<dbReference type="RefSeq" id="XP_029754842.1">
    <property type="nucleotide sequence ID" value="XM_029907427.1"/>
</dbReference>
<name>A0A074WZP8_AURPU</name>
<dbReference type="SUPFAM" id="SSF57701">
    <property type="entry name" value="Zn2/Cys6 DNA-binding domain"/>
    <property type="match status" value="1"/>
</dbReference>
<evidence type="ECO:0000256" key="2">
    <source>
        <dbReference type="ARBA" id="ARBA00023242"/>
    </source>
</evidence>
<evidence type="ECO:0000259" key="3">
    <source>
        <dbReference type="PROSITE" id="PS50048"/>
    </source>
</evidence>
<dbReference type="GO" id="GO:0000976">
    <property type="term" value="F:transcription cis-regulatory region binding"/>
    <property type="evidence" value="ECO:0007669"/>
    <property type="project" value="TreeGrafter"/>
</dbReference>
<organism evidence="4 5">
    <name type="scientific">Aureobasidium pullulans EXF-150</name>
    <dbReference type="NCBI Taxonomy" id="1043002"/>
    <lineage>
        <taxon>Eukaryota</taxon>
        <taxon>Fungi</taxon>
        <taxon>Dikarya</taxon>
        <taxon>Ascomycota</taxon>
        <taxon>Pezizomycotina</taxon>
        <taxon>Dothideomycetes</taxon>
        <taxon>Dothideomycetidae</taxon>
        <taxon>Dothideales</taxon>
        <taxon>Saccotheciaceae</taxon>
        <taxon>Aureobasidium</taxon>
    </lineage>
</organism>
<dbReference type="PANTHER" id="PTHR37534">
    <property type="entry name" value="TRANSCRIPTIONAL ACTIVATOR PROTEIN UGA3"/>
    <property type="match status" value="1"/>
</dbReference>
<dbReference type="EMBL" id="KL585017">
    <property type="protein sequence ID" value="KEQ78655.1"/>
    <property type="molecule type" value="Genomic_DNA"/>
</dbReference>
<dbReference type="GO" id="GO:0005634">
    <property type="term" value="C:nucleus"/>
    <property type="evidence" value="ECO:0007669"/>
    <property type="project" value="UniProtKB-SubCell"/>
</dbReference>
<dbReference type="PANTHER" id="PTHR37534:SF7">
    <property type="entry name" value="TRANSCRIPTIONAL ACTIVATOR PROTEIN UGA3"/>
    <property type="match status" value="1"/>
</dbReference>
<keyword evidence="2" id="KW-0539">Nucleus</keyword>
<dbReference type="OrthoDB" id="1919336at2759"/>
<sequence length="480" mass="55054">MSAFSKRGPTLRTKSGCLTCRQRRKKCDEAHPACVRCISAQRDCIWPSSAQLKDRRNLTRRTLESTLIENDNREDEAIELIPRIARSEVDLSNTVSEECLQMVVGRHFIEHCYSLLINSDSHPSFHDDWSANIQDSMLACTSLYYSVLANSASHLFISDRTTQMEQRALAYYSHSLRDLSQIIALPCRDDPNRRNDILTSVVFLYLNGCMGHGTYDDIPVHLSAAIRLLDQQFFQADSAPTLMPSQLVTVESVIYQVFLVRMGLWSKPPEEGQRLEFDPMFWLNCEALLLRSTPFPGSPRTWNSPVLGVEFELYKVFLMIRKLWDSDRSTVDFKRAVHQLKTKITPWELTVGMQGKHCIEGDTEILSVTQDATALFVIGASLLVSQLPGSIKGAIPLPFVIDDSRLLQAKSILKRRAGDQRWGRSHLPNYPLYVLGFFMRSDEDIALVRRDMQQRLQQMAWSMIDRFWRDLESVWSTRPK</sequence>
<dbReference type="PROSITE" id="PS00463">
    <property type="entry name" value="ZN2_CY6_FUNGAL_1"/>
    <property type="match status" value="1"/>
</dbReference>
<dbReference type="InterPro" id="IPR021858">
    <property type="entry name" value="Fun_TF"/>
</dbReference>
<dbReference type="GeneID" id="40749733"/>
<proteinExistence type="predicted"/>
<gene>
    <name evidence="4" type="ORF">M438DRAFT_360338</name>
</gene>